<evidence type="ECO:0000256" key="1">
    <source>
        <dbReference type="SAM" id="MobiDB-lite"/>
    </source>
</evidence>
<dbReference type="AlphaFoldDB" id="A0A9P5ZCV0"/>
<organism evidence="2 3">
    <name type="scientific">Pholiota conissans</name>
    <dbReference type="NCBI Taxonomy" id="109636"/>
    <lineage>
        <taxon>Eukaryota</taxon>
        <taxon>Fungi</taxon>
        <taxon>Dikarya</taxon>
        <taxon>Basidiomycota</taxon>
        <taxon>Agaricomycotina</taxon>
        <taxon>Agaricomycetes</taxon>
        <taxon>Agaricomycetidae</taxon>
        <taxon>Agaricales</taxon>
        <taxon>Agaricineae</taxon>
        <taxon>Strophariaceae</taxon>
        <taxon>Pholiota</taxon>
    </lineage>
</organism>
<dbReference type="EMBL" id="MU155142">
    <property type="protein sequence ID" value="KAF9484565.1"/>
    <property type="molecule type" value="Genomic_DNA"/>
</dbReference>
<gene>
    <name evidence="2" type="ORF">BDN70DRAFT_872348</name>
</gene>
<name>A0A9P5ZCV0_9AGAR</name>
<accession>A0A9P5ZCV0</accession>
<keyword evidence="3" id="KW-1185">Reference proteome</keyword>
<evidence type="ECO:0000313" key="2">
    <source>
        <dbReference type="EMBL" id="KAF9484565.1"/>
    </source>
</evidence>
<feature type="region of interest" description="Disordered" evidence="1">
    <location>
        <begin position="56"/>
        <end position="78"/>
    </location>
</feature>
<sequence>MADICGVVAVTCLDICAGICLDFTSLRHSCTEDLCCCLKCGGEQGIIRLADTIPEGPEARGPLDTQPGTQGTMAVPKP</sequence>
<proteinExistence type="predicted"/>
<protein>
    <submittedName>
        <fullName evidence="2">Uncharacterized protein</fullName>
    </submittedName>
</protein>
<evidence type="ECO:0000313" key="3">
    <source>
        <dbReference type="Proteomes" id="UP000807469"/>
    </source>
</evidence>
<comment type="caution">
    <text evidence="2">The sequence shown here is derived from an EMBL/GenBank/DDBJ whole genome shotgun (WGS) entry which is preliminary data.</text>
</comment>
<dbReference type="Proteomes" id="UP000807469">
    <property type="component" value="Unassembled WGS sequence"/>
</dbReference>
<reference evidence="2" key="1">
    <citation type="submission" date="2020-11" db="EMBL/GenBank/DDBJ databases">
        <authorList>
            <consortium name="DOE Joint Genome Institute"/>
            <person name="Ahrendt S."/>
            <person name="Riley R."/>
            <person name="Andreopoulos W."/>
            <person name="Labutti K."/>
            <person name="Pangilinan J."/>
            <person name="Ruiz-Duenas F.J."/>
            <person name="Barrasa J.M."/>
            <person name="Sanchez-Garcia M."/>
            <person name="Camarero S."/>
            <person name="Miyauchi S."/>
            <person name="Serrano A."/>
            <person name="Linde D."/>
            <person name="Babiker R."/>
            <person name="Drula E."/>
            <person name="Ayuso-Fernandez I."/>
            <person name="Pacheco R."/>
            <person name="Padilla G."/>
            <person name="Ferreira P."/>
            <person name="Barriuso J."/>
            <person name="Kellner H."/>
            <person name="Castanera R."/>
            <person name="Alfaro M."/>
            <person name="Ramirez L."/>
            <person name="Pisabarro A.G."/>
            <person name="Kuo A."/>
            <person name="Tritt A."/>
            <person name="Lipzen A."/>
            <person name="He G."/>
            <person name="Yan M."/>
            <person name="Ng V."/>
            <person name="Cullen D."/>
            <person name="Martin F."/>
            <person name="Rosso M.-N."/>
            <person name="Henrissat B."/>
            <person name="Hibbett D."/>
            <person name="Martinez A.T."/>
            <person name="Grigoriev I.V."/>
        </authorList>
    </citation>
    <scope>NUCLEOTIDE SEQUENCE</scope>
    <source>
        <strain evidence="2">CIRM-BRFM 674</strain>
    </source>
</reference>
<dbReference type="OrthoDB" id="3032222at2759"/>